<accession>A0A7W6EUM7</accession>
<evidence type="ECO:0000313" key="1">
    <source>
        <dbReference type="EMBL" id="MBB3859352.1"/>
    </source>
</evidence>
<name>A0A7W6EUM7_9SPHN</name>
<sequence>MAKEWCARAGDTAQTAKAAAATRAAACWHLLNIEYSSRSIAIAGKRTFALEHNLILVDRRGQVSYSDNILRIVGAIGFWSEVDYSCETVTVAPQTRPNAACRVGQSASELHVLIFCNCNCNFPGIVDNLPHE</sequence>
<proteinExistence type="predicted"/>
<dbReference type="RefSeq" id="WP_183611598.1">
    <property type="nucleotide sequence ID" value="NZ_JACICY010000001.1"/>
</dbReference>
<dbReference type="EMBL" id="JACICY010000001">
    <property type="protein sequence ID" value="MBB3859352.1"/>
    <property type="molecule type" value="Genomic_DNA"/>
</dbReference>
<organism evidence="1 2">
    <name type="scientific">Novosphingobium hassiacum</name>
    <dbReference type="NCBI Taxonomy" id="173676"/>
    <lineage>
        <taxon>Bacteria</taxon>
        <taxon>Pseudomonadati</taxon>
        <taxon>Pseudomonadota</taxon>
        <taxon>Alphaproteobacteria</taxon>
        <taxon>Sphingomonadales</taxon>
        <taxon>Sphingomonadaceae</taxon>
        <taxon>Novosphingobium</taxon>
    </lineage>
</organism>
<dbReference type="AlphaFoldDB" id="A0A7W6EUM7"/>
<comment type="caution">
    <text evidence="1">The sequence shown here is derived from an EMBL/GenBank/DDBJ whole genome shotgun (WGS) entry which is preliminary data.</text>
</comment>
<protein>
    <submittedName>
        <fullName evidence="1">Uncharacterized protein</fullName>
    </submittedName>
</protein>
<evidence type="ECO:0000313" key="2">
    <source>
        <dbReference type="Proteomes" id="UP000562395"/>
    </source>
</evidence>
<gene>
    <name evidence="1" type="ORF">GGQ88_000592</name>
</gene>
<keyword evidence="2" id="KW-1185">Reference proteome</keyword>
<dbReference type="Proteomes" id="UP000562395">
    <property type="component" value="Unassembled WGS sequence"/>
</dbReference>
<reference evidence="1 2" key="1">
    <citation type="submission" date="2020-08" db="EMBL/GenBank/DDBJ databases">
        <title>Genomic Encyclopedia of Type Strains, Phase IV (KMG-IV): sequencing the most valuable type-strain genomes for metagenomic binning, comparative biology and taxonomic classification.</title>
        <authorList>
            <person name="Goeker M."/>
        </authorList>
    </citation>
    <scope>NUCLEOTIDE SEQUENCE [LARGE SCALE GENOMIC DNA]</scope>
    <source>
        <strain evidence="1 2">DSM 14552</strain>
    </source>
</reference>